<comment type="similarity">
    <text evidence="1">Belongs to the beta-class carbonic anhydrase family.</text>
</comment>
<comment type="function">
    <text evidence="2">Catalyzes the reversible hydration of carbon dioxide to form bicarbonate.</text>
</comment>
<feature type="binding site" evidence="3">
    <location>
        <position position="95"/>
    </location>
    <ligand>
        <name>Zn(2+)</name>
        <dbReference type="ChEBI" id="CHEBI:29105"/>
    </ligand>
</feature>
<name>A0A7I7K3W2_9MYCO</name>
<dbReference type="SMART" id="SM00947">
    <property type="entry name" value="Pro_CA"/>
    <property type="match status" value="1"/>
</dbReference>
<gene>
    <name evidence="4" type="primary">cynT</name>
    <name evidence="4" type="ORF">MDUV_36250</name>
</gene>
<evidence type="ECO:0000313" key="5">
    <source>
        <dbReference type="Proteomes" id="UP000467006"/>
    </source>
</evidence>
<dbReference type="InterPro" id="IPR001765">
    <property type="entry name" value="Carbonic_anhydrase"/>
</dbReference>
<sequence length="201" mass="21107">MNDPMTAWQRLRTGNQNIDPATVAAELACGSTAAAVFRCADSAVPSHALFGQGEGAVLDVSTWGHVIDTAVLATLEFAVGHLQVPLIVVLGHHDCTAMRRALHAWERADLPDGATRTAVEQVLWSIVRRHAAADSVDDIAAAHAVETGLGLVQRSPVIAARVDARQCAIVCASIGARDGRLRTHATIGPVGEQSDVLAECV</sequence>
<dbReference type="AlphaFoldDB" id="A0A7I7K3W2"/>
<dbReference type="Pfam" id="PF00484">
    <property type="entry name" value="Pro_CA"/>
    <property type="match status" value="1"/>
</dbReference>
<feature type="binding site" evidence="3">
    <location>
        <position position="92"/>
    </location>
    <ligand>
        <name>Zn(2+)</name>
        <dbReference type="ChEBI" id="CHEBI:29105"/>
    </ligand>
</feature>
<accession>A0A7I7K3W2</accession>
<evidence type="ECO:0000256" key="2">
    <source>
        <dbReference type="ARBA" id="ARBA00024993"/>
    </source>
</evidence>
<organism evidence="4 5">
    <name type="scientific">Mycolicibacterium duvalii</name>
    <dbReference type="NCBI Taxonomy" id="39688"/>
    <lineage>
        <taxon>Bacteria</taxon>
        <taxon>Bacillati</taxon>
        <taxon>Actinomycetota</taxon>
        <taxon>Actinomycetes</taxon>
        <taxon>Mycobacteriales</taxon>
        <taxon>Mycobacteriaceae</taxon>
        <taxon>Mycolicibacterium</taxon>
    </lineage>
</organism>
<dbReference type="KEGG" id="mdu:MDUV_36250"/>
<dbReference type="PANTHER" id="PTHR11002:SF79">
    <property type="entry name" value="CARBONIC ANHYDRASE 2"/>
    <property type="match status" value="1"/>
</dbReference>
<dbReference type="OrthoDB" id="4709146at2"/>
<evidence type="ECO:0000256" key="1">
    <source>
        <dbReference type="ARBA" id="ARBA00006217"/>
    </source>
</evidence>
<comment type="cofactor">
    <cofactor evidence="3">
        <name>Zn(2+)</name>
        <dbReference type="ChEBI" id="CHEBI:29105"/>
    </cofactor>
    <text evidence="3">Binds 1 zinc ion per subunit.</text>
</comment>
<keyword evidence="5" id="KW-1185">Reference proteome</keyword>
<dbReference type="PANTHER" id="PTHR11002">
    <property type="entry name" value="CARBONIC ANHYDRASE"/>
    <property type="match status" value="1"/>
</dbReference>
<reference evidence="4 5" key="1">
    <citation type="journal article" date="2019" name="Emerg. Microbes Infect.">
        <title>Comprehensive subspecies identification of 175 nontuberculous mycobacteria species based on 7547 genomic profiles.</title>
        <authorList>
            <person name="Matsumoto Y."/>
            <person name="Kinjo T."/>
            <person name="Motooka D."/>
            <person name="Nabeya D."/>
            <person name="Jung N."/>
            <person name="Uechi K."/>
            <person name="Horii T."/>
            <person name="Iida T."/>
            <person name="Fujita J."/>
            <person name="Nakamura S."/>
        </authorList>
    </citation>
    <scope>NUCLEOTIDE SEQUENCE [LARGE SCALE GENOMIC DNA]</scope>
    <source>
        <strain evidence="4 5">JCM 6396</strain>
    </source>
</reference>
<proteinExistence type="inferred from homology"/>
<dbReference type="Gene3D" id="3.40.1050.10">
    <property type="entry name" value="Carbonic anhydrase"/>
    <property type="match status" value="1"/>
</dbReference>
<dbReference type="SUPFAM" id="SSF53056">
    <property type="entry name" value="beta-carbonic anhydrase, cab"/>
    <property type="match status" value="1"/>
</dbReference>
<keyword evidence="3" id="KW-0479">Metal-binding</keyword>
<dbReference type="RefSeq" id="WP_098000670.1">
    <property type="nucleotide sequence ID" value="NZ_AP022563.1"/>
</dbReference>
<protein>
    <submittedName>
        <fullName evidence="4">Carbonic anhydrase</fullName>
    </submittedName>
</protein>
<dbReference type="Proteomes" id="UP000467006">
    <property type="component" value="Chromosome"/>
</dbReference>
<feature type="binding site" evidence="3">
    <location>
        <position position="41"/>
    </location>
    <ligand>
        <name>Zn(2+)</name>
        <dbReference type="ChEBI" id="CHEBI:29105"/>
    </ligand>
</feature>
<dbReference type="EMBL" id="AP022563">
    <property type="protein sequence ID" value="BBX18765.1"/>
    <property type="molecule type" value="Genomic_DNA"/>
</dbReference>
<evidence type="ECO:0000313" key="4">
    <source>
        <dbReference type="EMBL" id="BBX18765.1"/>
    </source>
</evidence>
<evidence type="ECO:0000256" key="3">
    <source>
        <dbReference type="PIRSR" id="PIRSR601765-1"/>
    </source>
</evidence>
<keyword evidence="3" id="KW-0862">Zinc</keyword>
<feature type="binding site" evidence="3">
    <location>
        <position position="39"/>
    </location>
    <ligand>
        <name>Zn(2+)</name>
        <dbReference type="ChEBI" id="CHEBI:29105"/>
    </ligand>
</feature>
<dbReference type="GO" id="GO:0008270">
    <property type="term" value="F:zinc ion binding"/>
    <property type="evidence" value="ECO:0007669"/>
    <property type="project" value="InterPro"/>
</dbReference>
<dbReference type="GO" id="GO:0004089">
    <property type="term" value="F:carbonate dehydratase activity"/>
    <property type="evidence" value="ECO:0007669"/>
    <property type="project" value="InterPro"/>
</dbReference>
<dbReference type="InterPro" id="IPR036874">
    <property type="entry name" value="Carbonic_anhydrase_sf"/>
</dbReference>